<keyword evidence="3" id="KW-1185">Reference proteome</keyword>
<name>A0ABD1XSW3_9MARC</name>
<evidence type="ECO:0000313" key="2">
    <source>
        <dbReference type="EMBL" id="KAL2612050.1"/>
    </source>
</evidence>
<dbReference type="Proteomes" id="UP001605036">
    <property type="component" value="Unassembled WGS sequence"/>
</dbReference>
<accession>A0ABD1XSW3</accession>
<feature type="region of interest" description="Disordered" evidence="1">
    <location>
        <begin position="1"/>
        <end position="79"/>
    </location>
</feature>
<dbReference type="EMBL" id="JBHFFA010000007">
    <property type="protein sequence ID" value="KAL2612050.1"/>
    <property type="molecule type" value="Genomic_DNA"/>
</dbReference>
<sequence>MVSIREPATMTQPTAGASYTAGSAKEKCKEPWEGLPLPPKGLQKKKIRTGQPDQAQGSLAPPLFLGKRDDQGATINEGD</sequence>
<evidence type="ECO:0000313" key="3">
    <source>
        <dbReference type="Proteomes" id="UP001605036"/>
    </source>
</evidence>
<evidence type="ECO:0000256" key="1">
    <source>
        <dbReference type="SAM" id="MobiDB-lite"/>
    </source>
</evidence>
<gene>
    <name evidence="2" type="ORF">R1flu_023742</name>
</gene>
<feature type="compositionally biased region" description="Polar residues" evidence="1">
    <location>
        <begin position="9"/>
        <end position="21"/>
    </location>
</feature>
<reference evidence="2 3" key="1">
    <citation type="submission" date="2024-09" db="EMBL/GenBank/DDBJ databases">
        <title>Chromosome-scale assembly of Riccia fluitans.</title>
        <authorList>
            <person name="Paukszto L."/>
            <person name="Sawicki J."/>
            <person name="Karawczyk K."/>
            <person name="Piernik-Szablinska J."/>
            <person name="Szczecinska M."/>
            <person name="Mazdziarz M."/>
        </authorList>
    </citation>
    <scope>NUCLEOTIDE SEQUENCE [LARGE SCALE GENOMIC DNA]</scope>
    <source>
        <strain evidence="2">Rf_01</strain>
        <tissue evidence="2">Aerial parts of the thallus</tissue>
    </source>
</reference>
<proteinExistence type="predicted"/>
<protein>
    <submittedName>
        <fullName evidence="2">Uncharacterized protein</fullName>
    </submittedName>
</protein>
<organism evidence="2 3">
    <name type="scientific">Riccia fluitans</name>
    <dbReference type="NCBI Taxonomy" id="41844"/>
    <lineage>
        <taxon>Eukaryota</taxon>
        <taxon>Viridiplantae</taxon>
        <taxon>Streptophyta</taxon>
        <taxon>Embryophyta</taxon>
        <taxon>Marchantiophyta</taxon>
        <taxon>Marchantiopsida</taxon>
        <taxon>Marchantiidae</taxon>
        <taxon>Marchantiales</taxon>
        <taxon>Ricciaceae</taxon>
        <taxon>Riccia</taxon>
    </lineage>
</organism>
<dbReference type="AlphaFoldDB" id="A0ABD1XSW3"/>
<comment type="caution">
    <text evidence="2">The sequence shown here is derived from an EMBL/GenBank/DDBJ whole genome shotgun (WGS) entry which is preliminary data.</text>
</comment>